<protein>
    <submittedName>
        <fullName evidence="1">Uncharacterized protein</fullName>
    </submittedName>
</protein>
<proteinExistence type="predicted"/>
<organism evidence="1 2">
    <name type="scientific">Methylorubrum extorquens</name>
    <name type="common">Methylobacterium dichloromethanicum</name>
    <name type="synonym">Methylobacterium extorquens</name>
    <dbReference type="NCBI Taxonomy" id="408"/>
    <lineage>
        <taxon>Bacteria</taxon>
        <taxon>Pseudomonadati</taxon>
        <taxon>Pseudomonadota</taxon>
        <taxon>Alphaproteobacteria</taxon>
        <taxon>Hyphomicrobiales</taxon>
        <taxon>Methylobacteriaceae</taxon>
        <taxon>Methylorubrum</taxon>
    </lineage>
</organism>
<dbReference type="Proteomes" id="UP001223720">
    <property type="component" value="Chromosome"/>
</dbReference>
<dbReference type="EMBL" id="CP073633">
    <property type="protein sequence ID" value="WHQ70176.1"/>
    <property type="molecule type" value="Genomic_DNA"/>
</dbReference>
<evidence type="ECO:0000313" key="2">
    <source>
        <dbReference type="Proteomes" id="UP001223720"/>
    </source>
</evidence>
<dbReference type="AlphaFoldDB" id="A0AAX3WHB2"/>
<reference evidence="1" key="1">
    <citation type="journal article" date="2022" name="Biotechnol. Bioprocess Eng.">
        <title>Pan-genome Analysis Reveals Comparative Genomic Features of Central Metabolic Pathways in Methylorubrum extorquens.</title>
        <authorList>
            <person name="Lee G.M."/>
            <person name="Scott-Nevros Z.K."/>
            <person name="Lee S.-M."/>
            <person name="Kim D."/>
        </authorList>
    </citation>
    <scope>NUCLEOTIDE SEQUENCE</scope>
    <source>
        <strain evidence="1">ATCC 55366</strain>
    </source>
</reference>
<gene>
    <name evidence="1" type="ORF">KEC54_00360</name>
</gene>
<sequence>MCFDPTVAIFALSGFVVIALAPSPSWESIGGIGLLEGMIKAARPVMPGKERVFPPWQGMQYMRDMYSGDGKLAPLDNDRYPGIAWTGVRQVLATR</sequence>
<dbReference type="RefSeq" id="WP_190274579.1">
    <property type="nucleotide sequence ID" value="NZ_CP073633.1"/>
</dbReference>
<accession>A0AAX3WHB2</accession>
<evidence type="ECO:0000313" key="1">
    <source>
        <dbReference type="EMBL" id="WHQ70176.1"/>
    </source>
</evidence>
<name>A0AAX3WHB2_METEX</name>